<keyword evidence="2" id="KW-1134">Transmembrane beta strand</keyword>
<feature type="signal peptide" evidence="2">
    <location>
        <begin position="1"/>
        <end position="22"/>
    </location>
</feature>
<dbReference type="GO" id="GO:0005886">
    <property type="term" value="C:plasma membrane"/>
    <property type="evidence" value="ECO:0007669"/>
    <property type="project" value="UniProtKB-SubCell"/>
</dbReference>
<dbReference type="EMBL" id="SPUM01000109">
    <property type="protein sequence ID" value="TFW30537.1"/>
    <property type="molecule type" value="Genomic_DNA"/>
</dbReference>
<dbReference type="PANTHER" id="PTHR30203">
    <property type="entry name" value="OUTER MEMBRANE CATION EFFLUX PROTEIN"/>
    <property type="match status" value="1"/>
</dbReference>
<name>A0A4Y9SZ90_9BURK</name>
<dbReference type="SUPFAM" id="SSF56954">
    <property type="entry name" value="Outer membrane efflux proteins (OEP)"/>
    <property type="match status" value="1"/>
</dbReference>
<dbReference type="Pfam" id="PF02321">
    <property type="entry name" value="OEP"/>
    <property type="match status" value="2"/>
</dbReference>
<keyword evidence="2" id="KW-0449">Lipoprotein</keyword>
<dbReference type="Proteomes" id="UP000297258">
    <property type="component" value="Unassembled WGS sequence"/>
</dbReference>
<evidence type="ECO:0000256" key="2">
    <source>
        <dbReference type="RuleBase" id="RU362097"/>
    </source>
</evidence>
<dbReference type="RefSeq" id="WP_135190856.1">
    <property type="nucleotide sequence ID" value="NZ_SPUM01000109.1"/>
</dbReference>
<dbReference type="NCBIfam" id="TIGR01845">
    <property type="entry name" value="outer_NodT"/>
    <property type="match status" value="1"/>
</dbReference>
<protein>
    <submittedName>
        <fullName evidence="5">Efflux transporter outer membrane subunit</fullName>
    </submittedName>
</protein>
<feature type="region of interest" description="Disordered" evidence="3">
    <location>
        <begin position="113"/>
        <end position="133"/>
    </location>
</feature>
<comment type="caution">
    <text evidence="5">The sequence shown here is derived from an EMBL/GenBank/DDBJ whole genome shotgun (WGS) entry which is preliminary data.</text>
</comment>
<organism evidence="5 6">
    <name type="scientific">Massilia horti</name>
    <dbReference type="NCBI Taxonomy" id="2562153"/>
    <lineage>
        <taxon>Bacteria</taxon>
        <taxon>Pseudomonadati</taxon>
        <taxon>Pseudomonadota</taxon>
        <taxon>Betaproteobacteria</taxon>
        <taxon>Burkholderiales</taxon>
        <taxon>Oxalobacteraceae</taxon>
        <taxon>Telluria group</taxon>
        <taxon>Massilia</taxon>
    </lineage>
</organism>
<keyword evidence="2" id="KW-0812">Transmembrane</keyword>
<feature type="compositionally biased region" description="Polar residues" evidence="3">
    <location>
        <begin position="117"/>
        <end position="133"/>
    </location>
</feature>
<reference evidence="5 6" key="1">
    <citation type="submission" date="2019-03" db="EMBL/GenBank/DDBJ databases">
        <title>Draft genome of Massilia hortus sp. nov., a novel bacterial species of the Oxalobacteraceae family.</title>
        <authorList>
            <person name="Peta V."/>
            <person name="Raths R."/>
            <person name="Bucking H."/>
        </authorList>
    </citation>
    <scope>NUCLEOTIDE SEQUENCE [LARGE SCALE GENOMIC DNA]</scope>
    <source>
        <strain evidence="5 6">ONC3</strain>
    </source>
</reference>
<feature type="chain" id="PRO_5036508115" evidence="2">
    <location>
        <begin position="23"/>
        <end position="487"/>
    </location>
</feature>
<dbReference type="Gene3D" id="1.20.1600.10">
    <property type="entry name" value="Outer membrane efflux proteins (OEP)"/>
    <property type="match status" value="1"/>
</dbReference>
<keyword evidence="2" id="KW-0732">Signal</keyword>
<dbReference type="InterPro" id="IPR010131">
    <property type="entry name" value="MdtP/NodT-like"/>
</dbReference>
<dbReference type="EMBL" id="SPUM01000109">
    <property type="protein sequence ID" value="TFW30544.1"/>
    <property type="molecule type" value="Genomic_DNA"/>
</dbReference>
<comment type="similarity">
    <text evidence="1 2">Belongs to the outer membrane factor (OMF) (TC 1.B.17) family.</text>
</comment>
<dbReference type="GO" id="GO:0015562">
    <property type="term" value="F:efflux transmembrane transporter activity"/>
    <property type="evidence" value="ECO:0007669"/>
    <property type="project" value="InterPro"/>
</dbReference>
<evidence type="ECO:0000256" key="1">
    <source>
        <dbReference type="ARBA" id="ARBA00007613"/>
    </source>
</evidence>
<accession>A0A4Y9SZ90</accession>
<dbReference type="Gene3D" id="2.20.200.10">
    <property type="entry name" value="Outer membrane efflux proteins (OEP)"/>
    <property type="match status" value="1"/>
</dbReference>
<evidence type="ECO:0000256" key="3">
    <source>
        <dbReference type="SAM" id="MobiDB-lite"/>
    </source>
</evidence>
<dbReference type="OrthoDB" id="9770517at2"/>
<evidence type="ECO:0000313" key="5">
    <source>
        <dbReference type="EMBL" id="TFW30544.1"/>
    </source>
</evidence>
<evidence type="ECO:0000313" key="4">
    <source>
        <dbReference type="EMBL" id="TFW30537.1"/>
    </source>
</evidence>
<proteinExistence type="inferred from homology"/>
<evidence type="ECO:0000313" key="6">
    <source>
        <dbReference type="Proteomes" id="UP000297258"/>
    </source>
</evidence>
<keyword evidence="2" id="KW-0472">Membrane</keyword>
<gene>
    <name evidence="4" type="ORF">E4O92_16625</name>
    <name evidence="5" type="ORF">E4O92_16660</name>
</gene>
<comment type="subcellular location">
    <subcellularLocation>
        <location evidence="2">Cell membrane</location>
        <topology evidence="2">Lipid-anchor</topology>
    </subcellularLocation>
</comment>
<dbReference type="PROSITE" id="PS51257">
    <property type="entry name" value="PROKAR_LIPOPROTEIN"/>
    <property type="match status" value="1"/>
</dbReference>
<sequence>MKCASTGKLAGMAVLCAGLLSACVTVGPDYKRPAVEVPAAYKERPGWKHIQPQDTNDRGPWWSVYHDPVLDQLMRQVDVSNQNLKAAEAAFRQARAAVEAARAGLFPTLSAGAGAQRNGSEAHNPASPSQVRNSYDVTVGANWELDVWGRIRRTVEASVANAQVSAADLANARLSAQATLASSYFQLRTQDEIKRLLDQTIAAYTRTLQITQNQYAAGTVARADVVTAETQLKTTQAQAIHLDVLRTQLEHAIAVLTGRPPAEFSIAALPLPLTVQVPEIPTGLPSKLLERNPSIAAAEYSIIAANAQIGVALAAYYPSVTLSASYGFASATVGTLLHADSALWSLGASVAQILFDAGLRRAQVEQAQAIYEQNVAIYRQTVLTTFQQVEDQLAALRILAQEAAVQQEAVRLSQQAVVLTINEYKAGTVPYTSVVTAQAIELSDEQAALTVRGSQLIATVTLIEALGGGWHAGQLPSAAQLTSSMKR</sequence>
<dbReference type="PANTHER" id="PTHR30203:SF33">
    <property type="entry name" value="BLR4455 PROTEIN"/>
    <property type="match status" value="1"/>
</dbReference>
<dbReference type="AlphaFoldDB" id="A0A4Y9SZ90"/>
<keyword evidence="6" id="KW-1185">Reference proteome</keyword>
<dbReference type="InterPro" id="IPR003423">
    <property type="entry name" value="OMP_efflux"/>
</dbReference>
<keyword evidence="2" id="KW-0564">Palmitate</keyword>